<dbReference type="OrthoDB" id="2933905at2759"/>
<evidence type="ECO:0000256" key="1">
    <source>
        <dbReference type="SAM" id="MobiDB-lite"/>
    </source>
</evidence>
<keyword evidence="3" id="KW-1185">Reference proteome</keyword>
<reference evidence="2 3" key="1">
    <citation type="submission" date="2014-04" db="EMBL/GenBank/DDBJ databases">
        <title>Evolutionary Origins and Diversification of the Mycorrhizal Mutualists.</title>
        <authorList>
            <consortium name="DOE Joint Genome Institute"/>
            <consortium name="Mycorrhizal Genomics Consortium"/>
            <person name="Kohler A."/>
            <person name="Kuo A."/>
            <person name="Nagy L.G."/>
            <person name="Floudas D."/>
            <person name="Copeland A."/>
            <person name="Barry K.W."/>
            <person name="Cichocki N."/>
            <person name="Veneault-Fourrey C."/>
            <person name="LaButti K."/>
            <person name="Lindquist E.A."/>
            <person name="Lipzen A."/>
            <person name="Lundell T."/>
            <person name="Morin E."/>
            <person name="Murat C."/>
            <person name="Riley R."/>
            <person name="Ohm R."/>
            <person name="Sun H."/>
            <person name="Tunlid A."/>
            <person name="Henrissat B."/>
            <person name="Grigoriev I.V."/>
            <person name="Hibbett D.S."/>
            <person name="Martin F."/>
        </authorList>
    </citation>
    <scope>NUCLEOTIDE SEQUENCE [LARGE SCALE GENOMIC DNA]</scope>
    <source>
        <strain evidence="2 3">FD-317 M1</strain>
    </source>
</reference>
<feature type="compositionally biased region" description="Gly residues" evidence="1">
    <location>
        <begin position="219"/>
        <end position="239"/>
    </location>
</feature>
<proteinExistence type="predicted"/>
<sequence>MAYAPPSGERNEFENEGFNFMRSQDDWDLSFSKDLLHPSALETHDPMLPLEKKEFTPLRNVKGRGKVVNCFARELSRQTSEPLRITEVPPQQPAVQQTVHVPPPVVVETILQAAGFTPPVFTAAPRQYIHLTGRNFDSIPAIPHRTPGRVTNDYHPIVLTHQESLTYDYSNCASTYRGYGVAGAPGGPPGGPPYGGVIQMGGISDGNLERERGSKNGSFRGGSGGGGPGGPGGPEGPGSPGGPPNDPDNWGSNHDTYWHLANGWVAVRGPREFDQQKDRLNKEVKLDVKKPDPFDSSDRWKWEPFLLQVCHTFMAKPTIYENDSDKIGFAVLYLTGAAATHYNNLLKQEEAGIPIPALSAQTHPPQNYPQWVQRFQELDNSIRATNAAHSHGGNSGFGMYNPMAPSNPQNSNLQQGSNNNNPQQAGGQQDRNQGNWNNRQRGAAAWDSNVNSDNISGTVYGQSEDFASASSQNGNSGEGLENQGGNDGVSKNPGDEEFLQVIRAARTPEQVKEFH</sequence>
<dbReference type="AlphaFoldDB" id="A0A0D0BQ05"/>
<evidence type="ECO:0000313" key="2">
    <source>
        <dbReference type="EMBL" id="KIK51694.1"/>
    </source>
</evidence>
<evidence type="ECO:0000313" key="3">
    <source>
        <dbReference type="Proteomes" id="UP000053593"/>
    </source>
</evidence>
<feature type="region of interest" description="Disordered" evidence="1">
    <location>
        <begin position="190"/>
        <end position="253"/>
    </location>
</feature>
<gene>
    <name evidence="2" type="ORF">GYMLUDRAFT_251831</name>
</gene>
<dbReference type="EMBL" id="KN834857">
    <property type="protein sequence ID" value="KIK51694.1"/>
    <property type="molecule type" value="Genomic_DNA"/>
</dbReference>
<dbReference type="HOGENOM" id="CLU_013812_0_0_1"/>
<name>A0A0D0BQ05_9AGAR</name>
<accession>A0A0D0BQ05</accession>
<organism evidence="2 3">
    <name type="scientific">Collybiopsis luxurians FD-317 M1</name>
    <dbReference type="NCBI Taxonomy" id="944289"/>
    <lineage>
        <taxon>Eukaryota</taxon>
        <taxon>Fungi</taxon>
        <taxon>Dikarya</taxon>
        <taxon>Basidiomycota</taxon>
        <taxon>Agaricomycotina</taxon>
        <taxon>Agaricomycetes</taxon>
        <taxon>Agaricomycetidae</taxon>
        <taxon>Agaricales</taxon>
        <taxon>Marasmiineae</taxon>
        <taxon>Omphalotaceae</taxon>
        <taxon>Collybiopsis</taxon>
        <taxon>Collybiopsis luxurians</taxon>
    </lineage>
</organism>
<dbReference type="Proteomes" id="UP000053593">
    <property type="component" value="Unassembled WGS sequence"/>
</dbReference>
<feature type="compositionally biased region" description="Polar residues" evidence="1">
    <location>
        <begin position="448"/>
        <end position="461"/>
    </location>
</feature>
<protein>
    <submittedName>
        <fullName evidence="2">Uncharacterized protein</fullName>
    </submittedName>
</protein>
<feature type="region of interest" description="Disordered" evidence="1">
    <location>
        <begin position="386"/>
        <end position="515"/>
    </location>
</feature>
<feature type="compositionally biased region" description="Low complexity" evidence="1">
    <location>
        <begin position="406"/>
        <end position="442"/>
    </location>
</feature>